<dbReference type="GO" id="GO:0016757">
    <property type="term" value="F:glycosyltransferase activity"/>
    <property type="evidence" value="ECO:0007669"/>
    <property type="project" value="UniProtKB-KW"/>
</dbReference>
<evidence type="ECO:0000313" key="6">
    <source>
        <dbReference type="EMBL" id="UZW75975.1"/>
    </source>
</evidence>
<feature type="transmembrane region" description="Helical" evidence="4">
    <location>
        <begin position="330"/>
        <end position="348"/>
    </location>
</feature>
<evidence type="ECO:0000256" key="2">
    <source>
        <dbReference type="ARBA" id="ARBA00022676"/>
    </source>
</evidence>
<evidence type="ECO:0000256" key="1">
    <source>
        <dbReference type="ARBA" id="ARBA00006739"/>
    </source>
</evidence>
<organism evidence="6 7">
    <name type="scientific">Alkalimarinus sediminis</name>
    <dbReference type="NCBI Taxonomy" id="1632866"/>
    <lineage>
        <taxon>Bacteria</taxon>
        <taxon>Pseudomonadati</taxon>
        <taxon>Pseudomonadota</taxon>
        <taxon>Gammaproteobacteria</taxon>
        <taxon>Alteromonadales</taxon>
        <taxon>Alteromonadaceae</taxon>
        <taxon>Alkalimarinus</taxon>
    </lineage>
</organism>
<protein>
    <submittedName>
        <fullName evidence="6">Glycosyltransferase family 2 protein</fullName>
    </submittedName>
</protein>
<evidence type="ECO:0000256" key="4">
    <source>
        <dbReference type="SAM" id="Phobius"/>
    </source>
</evidence>
<evidence type="ECO:0000256" key="3">
    <source>
        <dbReference type="ARBA" id="ARBA00022679"/>
    </source>
</evidence>
<reference evidence="6" key="1">
    <citation type="submission" date="2022-07" db="EMBL/GenBank/DDBJ databases">
        <title>Alkalimarinus sp. nov., isolated from gut of a Alitta virens.</title>
        <authorList>
            <person name="Yang A.I."/>
            <person name="Shin N.-R."/>
        </authorList>
    </citation>
    <scope>NUCLEOTIDE SEQUENCE</scope>
    <source>
        <strain evidence="6">FA028</strain>
    </source>
</reference>
<feature type="transmembrane region" description="Helical" evidence="4">
    <location>
        <begin position="6"/>
        <end position="27"/>
    </location>
</feature>
<keyword evidence="2" id="KW-0328">Glycosyltransferase</keyword>
<dbReference type="PANTHER" id="PTHR43630">
    <property type="entry name" value="POLY-BETA-1,6-N-ACETYL-D-GLUCOSAMINE SYNTHASE"/>
    <property type="match status" value="1"/>
</dbReference>
<dbReference type="Proteomes" id="UP001164472">
    <property type="component" value="Chromosome"/>
</dbReference>
<evidence type="ECO:0000313" key="7">
    <source>
        <dbReference type="Proteomes" id="UP001164472"/>
    </source>
</evidence>
<dbReference type="RefSeq" id="WP_251812247.1">
    <property type="nucleotide sequence ID" value="NZ_CP101527.1"/>
</dbReference>
<proteinExistence type="inferred from homology"/>
<dbReference type="SUPFAM" id="SSF53448">
    <property type="entry name" value="Nucleotide-diphospho-sugar transferases"/>
    <property type="match status" value="1"/>
</dbReference>
<dbReference type="EMBL" id="CP101527">
    <property type="protein sequence ID" value="UZW75975.1"/>
    <property type="molecule type" value="Genomic_DNA"/>
</dbReference>
<dbReference type="CDD" id="cd06439">
    <property type="entry name" value="CESA_like_1"/>
    <property type="match status" value="1"/>
</dbReference>
<accession>A0A9E8HJU2</accession>
<feature type="transmembrane region" description="Helical" evidence="4">
    <location>
        <begin position="305"/>
        <end position="324"/>
    </location>
</feature>
<dbReference type="AlphaFoldDB" id="A0A9E8HJU2"/>
<keyword evidence="4" id="KW-1133">Transmembrane helix</keyword>
<dbReference type="KEGG" id="asem:NNL22_05170"/>
<dbReference type="PANTHER" id="PTHR43630:SF1">
    <property type="entry name" value="POLY-BETA-1,6-N-ACETYL-D-GLUCOSAMINE SYNTHASE"/>
    <property type="match status" value="1"/>
</dbReference>
<comment type="similarity">
    <text evidence="1">Belongs to the glycosyltransferase 2 family.</text>
</comment>
<evidence type="ECO:0000259" key="5">
    <source>
        <dbReference type="Pfam" id="PF00535"/>
    </source>
</evidence>
<keyword evidence="4" id="KW-0472">Membrane</keyword>
<dbReference type="Pfam" id="PF00535">
    <property type="entry name" value="Glycos_transf_2"/>
    <property type="match status" value="1"/>
</dbReference>
<dbReference type="InterPro" id="IPR029044">
    <property type="entry name" value="Nucleotide-diphossugar_trans"/>
</dbReference>
<dbReference type="Gene3D" id="3.90.550.10">
    <property type="entry name" value="Spore Coat Polysaccharide Biosynthesis Protein SpsA, Chain A"/>
    <property type="match status" value="1"/>
</dbReference>
<name>A0A9E8HJU2_9ALTE</name>
<keyword evidence="3" id="KW-0808">Transferase</keyword>
<gene>
    <name evidence="6" type="ORF">NNL22_05170</name>
</gene>
<sequence>MSSTIMWFIALISGFLIGYHHVLYPLVLRLLSARSSTIDETGGQSEADKQDVQLPTITLIIPCFNEARYIAEKISNIACIDYPADRLKVRFYDDGSTDKSAAIFEESIQNLFRQEMNIKFIRNSVNRGKVAVINEAVSASKSDLIVLSDASALISIDAFQIIAKKMTDPKVGVVAATYCFLEPGTEGEKAYWDYQVKIKKTESEMGSAIGVHGALYSFRRQLFKPLDRDIINDDFILPMQIVQSGYRCVYDTDIVAVELEKSDIALDQTRRKRISAGNMQQSLRLLTLTSPKYGATAFNFVSGKFLRTWMPFLLLVFFLSTLALSSQYWWVAPIALLQIAVYALALLVHHTPSVNWRKPIKLIHYLVAGHWANGIGGLKYLCGLHNQRWHKITMETK</sequence>
<keyword evidence="7" id="KW-1185">Reference proteome</keyword>
<keyword evidence="4" id="KW-0812">Transmembrane</keyword>
<dbReference type="InterPro" id="IPR001173">
    <property type="entry name" value="Glyco_trans_2-like"/>
</dbReference>
<feature type="domain" description="Glycosyltransferase 2-like" evidence="5">
    <location>
        <begin position="59"/>
        <end position="223"/>
    </location>
</feature>